<feature type="binding site" evidence="13">
    <location>
        <position position="138"/>
    </location>
    <ligand>
        <name>NADPH</name>
        <dbReference type="ChEBI" id="CHEBI:57783"/>
    </ligand>
</feature>
<dbReference type="NCBIfam" id="NF000942">
    <property type="entry name" value="PRK00094.1-4"/>
    <property type="match status" value="1"/>
</dbReference>
<dbReference type="UniPathway" id="UPA00940"/>
<feature type="binding site" evidence="13">
    <location>
        <position position="12"/>
    </location>
    <ligand>
        <name>NADPH</name>
        <dbReference type="ChEBI" id="CHEBI:57783"/>
    </ligand>
</feature>
<comment type="catalytic activity">
    <reaction evidence="13">
        <text>sn-glycerol 3-phosphate + NAD(+) = dihydroxyacetone phosphate + NADH + H(+)</text>
        <dbReference type="Rhea" id="RHEA:11092"/>
        <dbReference type="ChEBI" id="CHEBI:15378"/>
        <dbReference type="ChEBI" id="CHEBI:57540"/>
        <dbReference type="ChEBI" id="CHEBI:57597"/>
        <dbReference type="ChEBI" id="CHEBI:57642"/>
        <dbReference type="ChEBI" id="CHEBI:57945"/>
        <dbReference type="EC" id="1.1.1.94"/>
    </reaction>
</comment>
<keyword evidence="13" id="KW-0547">Nucleotide-binding</keyword>
<organism evidence="20 21">
    <name type="scientific">Peptostreptococcus russellii</name>
    <dbReference type="NCBI Taxonomy" id="215200"/>
    <lineage>
        <taxon>Bacteria</taxon>
        <taxon>Bacillati</taxon>
        <taxon>Bacillota</taxon>
        <taxon>Clostridia</taxon>
        <taxon>Peptostreptococcales</taxon>
        <taxon>Peptostreptococcaceae</taxon>
        <taxon>Peptostreptococcus</taxon>
    </lineage>
</organism>
<evidence type="ECO:0000256" key="13">
    <source>
        <dbReference type="HAMAP-Rule" id="MF_00394"/>
    </source>
</evidence>
<keyword evidence="5 13" id="KW-0520">NAD</keyword>
<accession>A0A1H8EAE8</accession>
<reference evidence="20 21" key="1">
    <citation type="submission" date="2016-10" db="EMBL/GenBank/DDBJ databases">
        <authorList>
            <person name="de Groot N.N."/>
        </authorList>
    </citation>
    <scope>NUCLEOTIDE SEQUENCE [LARGE SCALE GENOMIC DNA]</scope>
    <source>
        <strain evidence="20 21">Calf135</strain>
    </source>
</reference>
<feature type="binding site" evidence="16">
    <location>
        <position position="253"/>
    </location>
    <ligand>
        <name>NAD(+)</name>
        <dbReference type="ChEBI" id="CHEBI:57540"/>
    </ligand>
</feature>
<proteinExistence type="inferred from homology"/>
<comment type="pathway">
    <text evidence="13">Membrane lipid metabolism; glycerophospholipid metabolism.</text>
</comment>
<feature type="binding site" evidence="13">
    <location>
        <position position="33"/>
    </location>
    <ligand>
        <name>NADPH</name>
        <dbReference type="ChEBI" id="CHEBI:57783"/>
    </ligand>
</feature>
<dbReference type="GO" id="GO:0046168">
    <property type="term" value="P:glycerol-3-phosphate catabolic process"/>
    <property type="evidence" value="ECO:0007669"/>
    <property type="project" value="InterPro"/>
</dbReference>
<dbReference type="FunFam" id="3.40.50.720:FF:000019">
    <property type="entry name" value="Glycerol-3-phosphate dehydrogenase [NAD(P)+]"/>
    <property type="match status" value="1"/>
</dbReference>
<protein>
    <recommendedName>
        <fullName evidence="11 13">Glycerol-3-phosphate dehydrogenase [NAD(P)+]</fullName>
        <ecNumber evidence="10 13">1.1.1.94</ecNumber>
    </recommendedName>
    <alternativeName>
        <fullName evidence="13">NAD(P)(+)-dependent glycerol-3-phosphate dehydrogenase</fullName>
    </alternativeName>
    <alternativeName>
        <fullName evidence="12 13">NAD(P)H-dependent dihydroxyacetone-phosphate reductase</fullName>
    </alternativeName>
</protein>
<feature type="active site" description="Proton acceptor" evidence="13 14">
    <location>
        <position position="189"/>
    </location>
</feature>
<feature type="domain" description="Glycerol-3-phosphate dehydrogenase NAD-dependent C-terminal" evidence="19">
    <location>
        <begin position="178"/>
        <end position="316"/>
    </location>
</feature>
<evidence type="ECO:0000256" key="14">
    <source>
        <dbReference type="PIRSR" id="PIRSR000114-1"/>
    </source>
</evidence>
<dbReference type="PANTHER" id="PTHR11728:SF1">
    <property type="entry name" value="GLYCEROL-3-PHOSPHATE DEHYDROGENASE [NAD(+)] 2, CHLOROPLASTIC"/>
    <property type="match status" value="1"/>
</dbReference>
<evidence type="ECO:0000256" key="5">
    <source>
        <dbReference type="ARBA" id="ARBA00023027"/>
    </source>
</evidence>
<dbReference type="HAMAP" id="MF_00394">
    <property type="entry name" value="NAD_Glyc3P_dehydrog"/>
    <property type="match status" value="1"/>
</dbReference>
<evidence type="ECO:0000256" key="3">
    <source>
        <dbReference type="ARBA" id="ARBA00022857"/>
    </source>
</evidence>
<evidence type="ECO:0000313" key="20">
    <source>
        <dbReference type="EMBL" id="SEN16462.1"/>
    </source>
</evidence>
<feature type="binding site" evidence="13">
    <location>
        <position position="134"/>
    </location>
    <ligand>
        <name>sn-glycerol 3-phosphate</name>
        <dbReference type="ChEBI" id="CHEBI:57597"/>
    </ligand>
</feature>
<dbReference type="RefSeq" id="WP_091972946.1">
    <property type="nucleotide sequence ID" value="NZ_FODF01000001.1"/>
</dbReference>
<evidence type="ECO:0000256" key="4">
    <source>
        <dbReference type="ARBA" id="ARBA00023002"/>
    </source>
</evidence>
<gene>
    <name evidence="13" type="primary">gpsA</name>
    <name evidence="20" type="ORF">SAMN05216454_10153</name>
</gene>
<evidence type="ECO:0000256" key="17">
    <source>
        <dbReference type="RuleBase" id="RU000437"/>
    </source>
</evidence>
<evidence type="ECO:0000256" key="12">
    <source>
        <dbReference type="ARBA" id="ARBA00080511"/>
    </source>
</evidence>
<feature type="binding site" evidence="15">
    <location>
        <begin position="253"/>
        <end position="254"/>
    </location>
    <ligand>
        <name>substrate</name>
    </ligand>
</feature>
<dbReference type="STRING" id="215200.SAMN05216454_10153"/>
<keyword evidence="2 13" id="KW-0444">Lipid biosynthesis</keyword>
<feature type="binding site" evidence="13">
    <location>
        <position position="49"/>
    </location>
    <ligand>
        <name>NADPH</name>
        <dbReference type="ChEBI" id="CHEBI:57783"/>
    </ligand>
</feature>
<dbReference type="GO" id="GO:0005829">
    <property type="term" value="C:cytosol"/>
    <property type="evidence" value="ECO:0007669"/>
    <property type="project" value="TreeGrafter"/>
</dbReference>
<dbReference type="PRINTS" id="PR00077">
    <property type="entry name" value="GPDHDRGNASE"/>
</dbReference>
<dbReference type="AlphaFoldDB" id="A0A1H8EAE8"/>
<dbReference type="SUPFAM" id="SSF48179">
    <property type="entry name" value="6-phosphogluconate dehydrogenase C-terminal domain-like"/>
    <property type="match status" value="1"/>
</dbReference>
<keyword evidence="21" id="KW-1185">Reference proteome</keyword>
<keyword evidence="13" id="KW-0963">Cytoplasm</keyword>
<comment type="catalytic activity">
    <reaction evidence="9">
        <text>sn-glycerol 3-phosphate + NADP(+) = dihydroxyacetone phosphate + NADPH + H(+)</text>
        <dbReference type="Rhea" id="RHEA:11096"/>
        <dbReference type="ChEBI" id="CHEBI:15378"/>
        <dbReference type="ChEBI" id="CHEBI:57597"/>
        <dbReference type="ChEBI" id="CHEBI:57642"/>
        <dbReference type="ChEBI" id="CHEBI:57783"/>
        <dbReference type="ChEBI" id="CHEBI:58349"/>
        <dbReference type="EC" id="1.1.1.94"/>
    </reaction>
    <physiologicalReaction direction="right-to-left" evidence="9">
        <dbReference type="Rhea" id="RHEA:11098"/>
    </physiologicalReaction>
</comment>
<dbReference type="Pfam" id="PF07479">
    <property type="entry name" value="NAD_Gly3P_dh_C"/>
    <property type="match status" value="1"/>
</dbReference>
<keyword evidence="8 13" id="KW-1208">Phospholipid metabolism</keyword>
<evidence type="ECO:0000256" key="6">
    <source>
        <dbReference type="ARBA" id="ARBA00023098"/>
    </source>
</evidence>
<feature type="binding site" evidence="13">
    <location>
        <position position="252"/>
    </location>
    <ligand>
        <name>sn-glycerol 3-phosphate</name>
        <dbReference type="ChEBI" id="CHEBI:57597"/>
    </ligand>
</feature>
<dbReference type="PIRSF" id="PIRSF000114">
    <property type="entry name" value="Glycerol-3-P_dh"/>
    <property type="match status" value="1"/>
</dbReference>
<dbReference type="InterPro" id="IPR036291">
    <property type="entry name" value="NAD(P)-bd_dom_sf"/>
</dbReference>
<evidence type="ECO:0000256" key="1">
    <source>
        <dbReference type="ARBA" id="ARBA00011009"/>
    </source>
</evidence>
<feature type="binding site" evidence="13">
    <location>
        <position position="32"/>
    </location>
    <ligand>
        <name>NADPH</name>
        <dbReference type="ChEBI" id="CHEBI:57783"/>
    </ligand>
</feature>
<dbReference type="Proteomes" id="UP000199512">
    <property type="component" value="Unassembled WGS sequence"/>
</dbReference>
<dbReference type="SUPFAM" id="SSF51735">
    <property type="entry name" value="NAD(P)-binding Rossmann-fold domains"/>
    <property type="match status" value="1"/>
</dbReference>
<evidence type="ECO:0000313" key="21">
    <source>
        <dbReference type="Proteomes" id="UP000199512"/>
    </source>
</evidence>
<feature type="binding site" evidence="13">
    <location>
        <position position="242"/>
    </location>
    <ligand>
        <name>sn-glycerol 3-phosphate</name>
        <dbReference type="ChEBI" id="CHEBI:57597"/>
    </ligand>
</feature>
<evidence type="ECO:0000256" key="9">
    <source>
        <dbReference type="ARBA" id="ARBA00052716"/>
    </source>
</evidence>
<dbReference type="GO" id="GO:0006650">
    <property type="term" value="P:glycerophospholipid metabolic process"/>
    <property type="evidence" value="ECO:0007669"/>
    <property type="project" value="UniProtKB-UniRule"/>
</dbReference>
<dbReference type="GO" id="GO:0051287">
    <property type="term" value="F:NAD binding"/>
    <property type="evidence" value="ECO:0007669"/>
    <property type="project" value="InterPro"/>
</dbReference>
<dbReference type="GO" id="GO:0046167">
    <property type="term" value="P:glycerol-3-phosphate biosynthetic process"/>
    <property type="evidence" value="ECO:0007669"/>
    <property type="project" value="UniProtKB-UniRule"/>
</dbReference>
<dbReference type="InterPro" id="IPR008927">
    <property type="entry name" value="6-PGluconate_DH-like_C_sf"/>
</dbReference>
<evidence type="ECO:0000256" key="2">
    <source>
        <dbReference type="ARBA" id="ARBA00022516"/>
    </source>
</evidence>
<feature type="binding site" evidence="13">
    <location>
        <position position="277"/>
    </location>
    <ligand>
        <name>NADPH</name>
        <dbReference type="ChEBI" id="CHEBI:57783"/>
    </ligand>
</feature>
<dbReference type="GO" id="GO:0141152">
    <property type="term" value="F:glycerol-3-phosphate dehydrogenase (NAD+) activity"/>
    <property type="evidence" value="ECO:0007669"/>
    <property type="project" value="RHEA"/>
</dbReference>
<keyword evidence="3 13" id="KW-0521">NADP</keyword>
<evidence type="ECO:0000256" key="16">
    <source>
        <dbReference type="PIRSR" id="PIRSR000114-3"/>
    </source>
</evidence>
<name>A0A1H8EAE8_9FIRM</name>
<dbReference type="Gene3D" id="1.10.1040.10">
    <property type="entry name" value="N-(1-d-carboxylethyl)-l-norvaline Dehydrogenase, domain 2"/>
    <property type="match status" value="1"/>
</dbReference>
<dbReference type="NCBIfam" id="NF000941">
    <property type="entry name" value="PRK00094.1-3"/>
    <property type="match status" value="1"/>
</dbReference>
<dbReference type="EMBL" id="FODF01000001">
    <property type="protein sequence ID" value="SEN16462.1"/>
    <property type="molecule type" value="Genomic_DNA"/>
</dbReference>
<feature type="binding site" evidence="16">
    <location>
        <position position="138"/>
    </location>
    <ligand>
        <name>NAD(+)</name>
        <dbReference type="ChEBI" id="CHEBI:57540"/>
    </ligand>
</feature>
<dbReference type="GO" id="GO:0141153">
    <property type="term" value="F:glycerol-3-phosphate dehydrogenase (NADP+) activity"/>
    <property type="evidence" value="ECO:0007669"/>
    <property type="project" value="RHEA"/>
</dbReference>
<feature type="binding site" evidence="13">
    <location>
        <position position="11"/>
    </location>
    <ligand>
        <name>NADPH</name>
        <dbReference type="ChEBI" id="CHEBI:57783"/>
    </ligand>
</feature>
<evidence type="ECO:0000259" key="18">
    <source>
        <dbReference type="Pfam" id="PF01210"/>
    </source>
</evidence>
<keyword evidence="7 13" id="KW-0594">Phospholipid biosynthesis</keyword>
<feature type="binding site" evidence="15">
    <location>
        <position position="106"/>
    </location>
    <ligand>
        <name>substrate</name>
    </ligand>
</feature>
<dbReference type="PANTHER" id="PTHR11728">
    <property type="entry name" value="GLYCEROL-3-PHOSPHATE DEHYDROGENASE"/>
    <property type="match status" value="1"/>
</dbReference>
<comment type="subcellular location">
    <subcellularLocation>
        <location evidence="13">Cytoplasm</location>
    </subcellularLocation>
</comment>
<feature type="binding site" evidence="13">
    <location>
        <position position="136"/>
    </location>
    <ligand>
        <name>sn-glycerol 3-phosphate</name>
        <dbReference type="ChEBI" id="CHEBI:57597"/>
    </ligand>
</feature>
<dbReference type="InterPro" id="IPR013328">
    <property type="entry name" value="6PGD_dom2"/>
</dbReference>
<feature type="domain" description="Glycerol-3-phosphate dehydrogenase NAD-dependent N-terminal" evidence="18">
    <location>
        <begin position="3"/>
        <end position="156"/>
    </location>
</feature>
<evidence type="ECO:0000256" key="15">
    <source>
        <dbReference type="PIRSR" id="PIRSR000114-2"/>
    </source>
</evidence>
<feature type="binding site" evidence="13">
    <location>
        <position position="279"/>
    </location>
    <ligand>
        <name>NADPH</name>
        <dbReference type="ChEBI" id="CHEBI:57783"/>
    </ligand>
</feature>
<dbReference type="InterPro" id="IPR011128">
    <property type="entry name" value="G3P_DH_NAD-dep_N"/>
</dbReference>
<feature type="binding site" evidence="13">
    <location>
        <position position="253"/>
    </location>
    <ligand>
        <name>sn-glycerol 3-phosphate</name>
        <dbReference type="ChEBI" id="CHEBI:57597"/>
    </ligand>
</feature>
<dbReference type="GO" id="GO:0008654">
    <property type="term" value="P:phospholipid biosynthetic process"/>
    <property type="evidence" value="ECO:0007669"/>
    <property type="project" value="UniProtKB-KW"/>
</dbReference>
<dbReference type="EC" id="1.1.1.94" evidence="10 13"/>
<evidence type="ECO:0000259" key="19">
    <source>
        <dbReference type="Pfam" id="PF07479"/>
    </source>
</evidence>
<feature type="binding site" evidence="13">
    <location>
        <position position="189"/>
    </location>
    <ligand>
        <name>sn-glycerol 3-phosphate</name>
        <dbReference type="ChEBI" id="CHEBI:57597"/>
    </ligand>
</feature>
<dbReference type="NCBIfam" id="NF000940">
    <property type="entry name" value="PRK00094.1-2"/>
    <property type="match status" value="1"/>
</dbReference>
<keyword evidence="4 13" id="KW-0560">Oxidoreductase</keyword>
<dbReference type="InterPro" id="IPR006168">
    <property type="entry name" value="G3P_DH_NAD-dep"/>
</dbReference>
<evidence type="ECO:0000256" key="11">
    <source>
        <dbReference type="ARBA" id="ARBA00069372"/>
    </source>
</evidence>
<feature type="binding site" evidence="13">
    <location>
        <position position="254"/>
    </location>
    <ligand>
        <name>sn-glycerol 3-phosphate</name>
        <dbReference type="ChEBI" id="CHEBI:57597"/>
    </ligand>
</feature>
<dbReference type="FunFam" id="1.10.1040.10:FF:000001">
    <property type="entry name" value="Glycerol-3-phosphate dehydrogenase [NAD(P)+]"/>
    <property type="match status" value="1"/>
</dbReference>
<dbReference type="PROSITE" id="PS00957">
    <property type="entry name" value="NAD_G3PDH"/>
    <property type="match status" value="1"/>
</dbReference>
<evidence type="ECO:0000256" key="10">
    <source>
        <dbReference type="ARBA" id="ARBA00066687"/>
    </source>
</evidence>
<dbReference type="Pfam" id="PF01210">
    <property type="entry name" value="NAD_Gly3P_dh_N"/>
    <property type="match status" value="1"/>
</dbReference>
<dbReference type="GO" id="GO:0005975">
    <property type="term" value="P:carbohydrate metabolic process"/>
    <property type="evidence" value="ECO:0007669"/>
    <property type="project" value="InterPro"/>
</dbReference>
<feature type="binding site" evidence="13">
    <location>
        <position position="106"/>
    </location>
    <ligand>
        <name>sn-glycerol 3-phosphate</name>
        <dbReference type="ChEBI" id="CHEBI:57597"/>
    </ligand>
</feature>
<dbReference type="InterPro" id="IPR006109">
    <property type="entry name" value="G3P_DH_NAD-dep_C"/>
</dbReference>
<feature type="binding site" evidence="13">
    <location>
        <position position="106"/>
    </location>
    <ligand>
        <name>NADPH</name>
        <dbReference type="ChEBI" id="CHEBI:57783"/>
    </ligand>
</feature>
<keyword evidence="6 13" id="KW-0443">Lipid metabolism</keyword>
<comment type="function">
    <text evidence="13">Catalyzes the reduction of the glycolytic intermediate dihydroxyacetone phosphate (DHAP) to sn-glycerol 3-phosphate (G3P), the key precursor for phospholipid synthesis.</text>
</comment>
<evidence type="ECO:0000256" key="8">
    <source>
        <dbReference type="ARBA" id="ARBA00023264"/>
    </source>
</evidence>
<evidence type="ECO:0000256" key="7">
    <source>
        <dbReference type="ARBA" id="ARBA00023209"/>
    </source>
</evidence>
<dbReference type="OrthoDB" id="9812273at2"/>
<dbReference type="Gene3D" id="3.40.50.720">
    <property type="entry name" value="NAD(P)-binding Rossmann-like Domain"/>
    <property type="match status" value="1"/>
</dbReference>
<sequence>MKKVCMLGAGSWSTALAKVLDDNGHNVIMWARRSEQCEEINKNHTNKKYLEDIVLSETIKATTDIEAAIKGAELIVLGVPSQQVRSICKQIKPYISENQIVVNVAKGIENKTGKRISEICSEELSNNKYCMLSGPSHAEEVSRDIPTAVVAASECIKTSQLVQDYFMNKNFRVYTNNDLIGVELGGATKNIIAFGAGILDGLNYGDNSKAALMTRGLTEISRFGVAMGAELSTFSGLSGIGDLIVTCTSMHSRNRRAGILMGKGYTLEETKEEIQMVVEGITATIAVYEKSVELGIEMPITECIYRVITTDLDPKDGVYELMTRSKKHENEYIFKI</sequence>
<feature type="binding site" evidence="13">
    <location>
        <position position="253"/>
    </location>
    <ligand>
        <name>NADPH</name>
        <dbReference type="ChEBI" id="CHEBI:57783"/>
    </ligand>
</feature>
<comment type="similarity">
    <text evidence="1 13 17">Belongs to the NAD-dependent glycerol-3-phosphate dehydrogenase family.</text>
</comment>